<feature type="compositionally biased region" description="Polar residues" evidence="1">
    <location>
        <begin position="305"/>
        <end position="316"/>
    </location>
</feature>
<feature type="compositionally biased region" description="Polar residues" evidence="1">
    <location>
        <begin position="1022"/>
        <end position="1031"/>
    </location>
</feature>
<feature type="region of interest" description="Disordered" evidence="1">
    <location>
        <begin position="1012"/>
        <end position="1031"/>
    </location>
</feature>
<evidence type="ECO:0008006" key="5">
    <source>
        <dbReference type="Google" id="ProtNLM"/>
    </source>
</evidence>
<feature type="region of interest" description="Disordered" evidence="1">
    <location>
        <begin position="670"/>
        <end position="705"/>
    </location>
</feature>
<feature type="compositionally biased region" description="Polar residues" evidence="1">
    <location>
        <begin position="243"/>
        <end position="253"/>
    </location>
</feature>
<gene>
    <name evidence="3" type="ORF">Rhopal_002666-T1</name>
</gene>
<proteinExistence type="predicted"/>
<organism evidence="3 4">
    <name type="scientific">Rhodotorula paludigena</name>
    <dbReference type="NCBI Taxonomy" id="86838"/>
    <lineage>
        <taxon>Eukaryota</taxon>
        <taxon>Fungi</taxon>
        <taxon>Dikarya</taxon>
        <taxon>Basidiomycota</taxon>
        <taxon>Pucciniomycotina</taxon>
        <taxon>Microbotryomycetes</taxon>
        <taxon>Sporidiobolales</taxon>
        <taxon>Sporidiobolaceae</taxon>
        <taxon>Rhodotorula</taxon>
    </lineage>
</organism>
<feature type="compositionally biased region" description="Polar residues" evidence="1">
    <location>
        <begin position="961"/>
        <end position="973"/>
    </location>
</feature>
<dbReference type="AlphaFoldDB" id="A0AAV5GGI9"/>
<keyword evidence="4" id="KW-1185">Reference proteome</keyword>
<feature type="region of interest" description="Disordered" evidence="1">
    <location>
        <begin position="1114"/>
        <end position="1135"/>
    </location>
</feature>
<feature type="compositionally biased region" description="Polar residues" evidence="1">
    <location>
        <begin position="443"/>
        <end position="470"/>
    </location>
</feature>
<evidence type="ECO:0000313" key="4">
    <source>
        <dbReference type="Proteomes" id="UP001342314"/>
    </source>
</evidence>
<protein>
    <recommendedName>
        <fullName evidence="5">Proteophosphoglycan ppg4</fullName>
    </recommendedName>
</protein>
<reference evidence="3 4" key="1">
    <citation type="submission" date="2021-12" db="EMBL/GenBank/DDBJ databases">
        <title>High titer production of polyol ester of fatty acids by Rhodotorula paludigena BS15 towards product separation-free biomass refinery.</title>
        <authorList>
            <person name="Mano J."/>
            <person name="Ono H."/>
            <person name="Tanaka T."/>
            <person name="Naito K."/>
            <person name="Sushida H."/>
            <person name="Ike M."/>
            <person name="Tokuyasu K."/>
            <person name="Kitaoka M."/>
        </authorList>
    </citation>
    <scope>NUCLEOTIDE SEQUENCE [LARGE SCALE GENOMIC DNA]</scope>
    <source>
        <strain evidence="3 4">BS15</strain>
    </source>
</reference>
<feature type="compositionally biased region" description="Low complexity" evidence="1">
    <location>
        <begin position="670"/>
        <end position="679"/>
    </location>
</feature>
<feature type="region of interest" description="Disordered" evidence="1">
    <location>
        <begin position="430"/>
        <end position="488"/>
    </location>
</feature>
<evidence type="ECO:0000256" key="1">
    <source>
        <dbReference type="SAM" id="MobiDB-lite"/>
    </source>
</evidence>
<feature type="region of interest" description="Disordered" evidence="1">
    <location>
        <begin position="173"/>
        <end position="272"/>
    </location>
</feature>
<keyword evidence="2" id="KW-1133">Transmembrane helix</keyword>
<feature type="region of interest" description="Disordered" evidence="1">
    <location>
        <begin position="961"/>
        <end position="984"/>
    </location>
</feature>
<feature type="compositionally biased region" description="Polar residues" evidence="1">
    <location>
        <begin position="386"/>
        <end position="410"/>
    </location>
</feature>
<keyword evidence="2" id="KW-0812">Transmembrane</keyword>
<comment type="caution">
    <text evidence="3">The sequence shown here is derived from an EMBL/GenBank/DDBJ whole genome shotgun (WGS) entry which is preliminary data.</text>
</comment>
<feature type="region of interest" description="Disordered" evidence="1">
    <location>
        <begin position="923"/>
        <end position="942"/>
    </location>
</feature>
<evidence type="ECO:0000313" key="3">
    <source>
        <dbReference type="EMBL" id="GJN89679.1"/>
    </source>
</evidence>
<name>A0AAV5GGI9_9BASI</name>
<feature type="compositionally biased region" description="Polar residues" evidence="1">
    <location>
        <begin position="205"/>
        <end position="216"/>
    </location>
</feature>
<feature type="compositionally biased region" description="Low complexity" evidence="1">
    <location>
        <begin position="188"/>
        <end position="198"/>
    </location>
</feature>
<feature type="compositionally biased region" description="Basic and acidic residues" evidence="1">
    <location>
        <begin position="578"/>
        <end position="592"/>
    </location>
</feature>
<feature type="region of interest" description="Disordered" evidence="1">
    <location>
        <begin position="503"/>
        <end position="620"/>
    </location>
</feature>
<dbReference type="Proteomes" id="UP001342314">
    <property type="component" value="Unassembled WGS sequence"/>
</dbReference>
<feature type="compositionally biased region" description="Low complexity" evidence="1">
    <location>
        <begin position="224"/>
        <end position="242"/>
    </location>
</feature>
<dbReference type="EMBL" id="BQKY01000005">
    <property type="protein sequence ID" value="GJN89679.1"/>
    <property type="molecule type" value="Genomic_DNA"/>
</dbReference>
<feature type="transmembrane region" description="Helical" evidence="2">
    <location>
        <begin position="45"/>
        <end position="67"/>
    </location>
</feature>
<sequence>MKTVSRATPRWIEATLGALLTVLLFASASIQVVLLASEAAHRNLAITRASLHLVFSAATTGLYLLAACRTLPETHQRDPELADCSTNTAGAWYDRRANAGIRSFLNVSVLATVADIVSIAVPIWTSYARLEDGHSSPSLVGTSSSDAGYVGLAVICWIRWSLAVSALPARSPNARSRHSSLVVDEPRASTPSPSTAPLHSHHTPASTHNSTFSSWAHLTPSAMSSRRPGTGLSGLLTLPETPQGGSISTSPPSQLRMKSASRPPPGQPVSLTSFLELGDNRRSAVQSDWGGVDIDETYYHTQTVPATYASSTPDSNDSADDLERNEDLVVPPSPSPFPAGRLRLDRIAPSLPPLSATATRPQHRAHQSLPPLLTSGPPIRPHGPAVQTSSMQSSGAAVDASPTTARSVDSLSGALPRLVRKLSGTFTADARFSGADSPYRFPRNSTQDVTTRSAASSPDQTRSLAPSRTATPDPISTGPNRRRSGSVGSLLRSVASVGATGSISLRGSLTPTPTPTRELTSPSWDVEPNEAEDDPFARPAPPPPASTPAVALDPSTEDGQGQALRLVRALEAIQEPESGSREGSTRSGERESALVSHDDDEDEYVTSEVERVVTPQPTDYDVGFADRLLSRRPSEVSSIFYEHMDSAPSASSVSSIGSLVRAPLDFSSPSGPLELSSPLVPIPSTPRRRTDKRATSMSPSASAGRKFRQALEIDDESTDEVSVEPRLLFGADCASESTPLARREATTSVVRIHYWLAADEQSGRSRSTFDAAPQRRLRFLLKLLSFDRHAPLAKLHASAAPHVLELSLFRLRRRSPSPHETSRISESSDLSFACRGAMTSSSDLGAPFNQRNKPVIVPSLSDDGVEAIEKAEAAMDSSVPAPRSSQRKPWWKHLANNRPSTPYLRLSPSPLLPPISDVSPFGSSIFHRRSGSGDEQQPDPLKSLPASLVYQRLLAIPPQSLHLSPSARSSWRASTHERSTTPLDTPQELVVRELDELVGTFAGSLGGSSFEFPEPSFERSSDSQSGTGLSGEQEQYVVVGADAVSASVDSTPTSASNASSALFTPLTSVFSPISTSSASPRAASAQYAAGLEEEHELMSPLTPASAGFVSPRLPSSGWKVWQDSPDGEDETLKLD</sequence>
<feature type="transmembrane region" description="Helical" evidence="2">
    <location>
        <begin position="104"/>
        <end position="127"/>
    </location>
</feature>
<accession>A0AAV5GGI9</accession>
<evidence type="ECO:0000256" key="2">
    <source>
        <dbReference type="SAM" id="Phobius"/>
    </source>
</evidence>
<feature type="region of interest" description="Disordered" evidence="1">
    <location>
        <begin position="305"/>
        <end position="410"/>
    </location>
</feature>
<keyword evidence="2" id="KW-0472">Membrane</keyword>